<evidence type="ECO:0000259" key="1">
    <source>
        <dbReference type="PROSITE" id="PS50021"/>
    </source>
</evidence>
<dbReference type="Proteomes" id="UP000261420">
    <property type="component" value="Unplaced"/>
</dbReference>
<dbReference type="PANTHER" id="PTHR45912:SF3">
    <property type="entry name" value="CILIA- AND FLAGELLA-ASSOCIATED PROTEIN 47"/>
    <property type="match status" value="1"/>
</dbReference>
<dbReference type="GeneTree" id="ENSGT00940000163254"/>
<dbReference type="AlphaFoldDB" id="A0A3B4TXC6"/>
<dbReference type="InterPro" id="IPR001715">
    <property type="entry name" value="CH_dom"/>
</dbReference>
<dbReference type="OMA" id="CCHFDPR"/>
<reference evidence="2" key="2">
    <citation type="submission" date="2025-09" db="UniProtKB">
        <authorList>
            <consortium name="Ensembl"/>
        </authorList>
    </citation>
    <scope>IDENTIFICATION</scope>
</reference>
<evidence type="ECO:0000313" key="2">
    <source>
        <dbReference type="Ensembl" id="ENSSDUP00000010951.1"/>
    </source>
</evidence>
<proteinExistence type="predicted"/>
<dbReference type="GO" id="GO:0060271">
    <property type="term" value="P:cilium assembly"/>
    <property type="evidence" value="ECO:0007669"/>
    <property type="project" value="TreeGrafter"/>
</dbReference>
<organism evidence="2 3">
    <name type="scientific">Seriola dumerili</name>
    <name type="common">Greater amberjack</name>
    <name type="synonym">Caranx dumerili</name>
    <dbReference type="NCBI Taxonomy" id="41447"/>
    <lineage>
        <taxon>Eukaryota</taxon>
        <taxon>Metazoa</taxon>
        <taxon>Chordata</taxon>
        <taxon>Craniata</taxon>
        <taxon>Vertebrata</taxon>
        <taxon>Euteleostomi</taxon>
        <taxon>Actinopterygii</taxon>
        <taxon>Neopterygii</taxon>
        <taxon>Teleostei</taxon>
        <taxon>Neoteleostei</taxon>
        <taxon>Acanthomorphata</taxon>
        <taxon>Carangaria</taxon>
        <taxon>Carangiformes</taxon>
        <taxon>Carangidae</taxon>
        <taxon>Seriola</taxon>
    </lineage>
</organism>
<dbReference type="InterPro" id="IPR036872">
    <property type="entry name" value="CH_dom_sf"/>
</dbReference>
<dbReference type="GO" id="GO:0005929">
    <property type="term" value="C:cilium"/>
    <property type="evidence" value="ECO:0007669"/>
    <property type="project" value="TreeGrafter"/>
</dbReference>
<dbReference type="SUPFAM" id="SSF47576">
    <property type="entry name" value="Calponin-homology domain, CH-domain"/>
    <property type="match status" value="1"/>
</dbReference>
<evidence type="ECO:0000313" key="3">
    <source>
        <dbReference type="Proteomes" id="UP000261420"/>
    </source>
</evidence>
<protein>
    <recommendedName>
        <fullName evidence="1">Calponin-homology (CH) domain-containing protein</fullName>
    </recommendedName>
</protein>
<name>A0A3B4TXC6_SERDU</name>
<reference evidence="2" key="1">
    <citation type="submission" date="2025-08" db="UniProtKB">
        <authorList>
            <consortium name="Ensembl"/>
        </authorList>
    </citation>
    <scope>IDENTIFICATION</scope>
</reference>
<keyword evidence="3" id="KW-1185">Reference proteome</keyword>
<feature type="domain" description="Calponin-homology (CH)" evidence="1">
    <location>
        <begin position="227"/>
        <end position="348"/>
    </location>
</feature>
<dbReference type="PROSITE" id="PS50021">
    <property type="entry name" value="CH"/>
    <property type="match status" value="1"/>
</dbReference>
<dbReference type="PANTHER" id="PTHR45912">
    <property type="entry name" value="CILIA- AND FLAGELLA-ASSOCIATED PROTEIN 47"/>
    <property type="match status" value="1"/>
</dbReference>
<sequence length="350" mass="38657">MALHLSEQQIVLKTGQKVKCVTFVCDVFMCLCVTVCVPCVCLSSFPGSGSVSGETSRDEDVSPDRRTLTNLGIPEFPAANSVEGLYHQNVLLAVERWFSLFGWPGGPNPICVPHTLRRSVVDMLHHLTGTQIPGIPRCQTFSSDKDQRTNQLLQQHDAMLAFLRSDLSVTAPTHTVSSASIEYSSAHVQVLVLVRVSVSGLNMSPIQEEVDEVLPVNSQPLVSNVYSACELQLLSWLNKHYESMRKTVWGGVPSARWIVNFDLDLTDGLVLAALLAAYCPYLICSHFRRMYTAASSLEQILHNNIIMVQSLTALSLNIDIQVKENDQLTAFMTFSITGSILNISGIFHYD</sequence>
<dbReference type="Ensembl" id="ENSSDUT00000011153.1">
    <property type="protein sequence ID" value="ENSSDUP00000010951.1"/>
    <property type="gene ID" value="ENSSDUG00000007992.1"/>
</dbReference>
<accession>A0A3B4TXC6</accession>